<proteinExistence type="predicted"/>
<dbReference type="Proteomes" id="UP001224781">
    <property type="component" value="Unassembled WGS sequence"/>
</dbReference>
<dbReference type="EMBL" id="JAUTBL010000001">
    <property type="protein sequence ID" value="MDQ1183580.1"/>
    <property type="molecule type" value="Genomic_DNA"/>
</dbReference>
<gene>
    <name evidence="1" type="ORF">QE408_000702</name>
</gene>
<sequence length="140" mass="15163">MSDPGLAIQIALVARIGALSAELGGRVYDDVPPEADRESETGAAFPYVSLGDGGRVPIDEECFDRSTTTFYVNVWSRAVGFPEVKRIAGALSDGLHEKPLEIEGHVLDGLRVEGVRYLREPDGVTRRARLEVSADTQPKP</sequence>
<dbReference type="InterPro" id="IPR053745">
    <property type="entry name" value="Viral_Tail_Comp_sf"/>
</dbReference>
<evidence type="ECO:0000313" key="2">
    <source>
        <dbReference type="Proteomes" id="UP001224781"/>
    </source>
</evidence>
<keyword evidence="2" id="KW-1185">Reference proteome</keyword>
<dbReference type="InterPro" id="IPR021508">
    <property type="entry name" value="Gp17-like"/>
</dbReference>
<comment type="caution">
    <text evidence="1">The sequence shown here is derived from an EMBL/GenBank/DDBJ whole genome shotgun (WGS) entry which is preliminary data.</text>
</comment>
<dbReference type="RefSeq" id="WP_306928574.1">
    <property type="nucleotide sequence ID" value="NZ_JAUTBL010000001.1"/>
</dbReference>
<evidence type="ECO:0000313" key="1">
    <source>
        <dbReference type="EMBL" id="MDQ1183580.1"/>
    </source>
</evidence>
<dbReference type="Pfam" id="PF11367">
    <property type="entry name" value="Tail_completion_gp17"/>
    <property type="match status" value="1"/>
</dbReference>
<accession>A0ABU0UF64</accession>
<evidence type="ECO:0008006" key="3">
    <source>
        <dbReference type="Google" id="ProtNLM"/>
    </source>
</evidence>
<dbReference type="Gene3D" id="3.30.2000.30">
    <property type="match status" value="1"/>
</dbReference>
<name>A0ABU0UF64_9HYPH</name>
<organism evidence="1 2">
    <name type="scientific">Agrobacterium larrymoorei</name>
    <dbReference type="NCBI Taxonomy" id="160699"/>
    <lineage>
        <taxon>Bacteria</taxon>
        <taxon>Pseudomonadati</taxon>
        <taxon>Pseudomonadota</taxon>
        <taxon>Alphaproteobacteria</taxon>
        <taxon>Hyphomicrobiales</taxon>
        <taxon>Rhizobiaceae</taxon>
        <taxon>Rhizobium/Agrobacterium group</taxon>
        <taxon>Agrobacterium</taxon>
    </lineage>
</organism>
<protein>
    <recommendedName>
        <fullName evidence="3">DUF3168 domain-containing protein</fullName>
    </recommendedName>
</protein>
<reference evidence="1 2" key="1">
    <citation type="submission" date="2023-07" db="EMBL/GenBank/DDBJ databases">
        <title>Functional and genomic diversity of the sorghum phyllosphere microbiome.</title>
        <authorList>
            <person name="Shade A."/>
        </authorList>
    </citation>
    <scope>NUCLEOTIDE SEQUENCE [LARGE SCALE GENOMIC DNA]</scope>
    <source>
        <strain evidence="1 2">SORGH_AS_1126</strain>
    </source>
</reference>